<sequence length="67" mass="7159">MLRPLKTPLLPSPACLSPLYGSQESAVSQPFEPQANVKGSDKAITAFHNCRAGIFNSGDWETIDSAP</sequence>
<organism evidence="1 2">
    <name type="scientific">Synaphobranchus kaupii</name>
    <name type="common">Kaup's arrowtooth eel</name>
    <dbReference type="NCBI Taxonomy" id="118154"/>
    <lineage>
        <taxon>Eukaryota</taxon>
        <taxon>Metazoa</taxon>
        <taxon>Chordata</taxon>
        <taxon>Craniata</taxon>
        <taxon>Vertebrata</taxon>
        <taxon>Euteleostomi</taxon>
        <taxon>Actinopterygii</taxon>
        <taxon>Neopterygii</taxon>
        <taxon>Teleostei</taxon>
        <taxon>Anguilliformes</taxon>
        <taxon>Synaphobranchidae</taxon>
        <taxon>Synaphobranchus</taxon>
    </lineage>
</organism>
<gene>
    <name evidence="1" type="ORF">SKAU_G00373660</name>
</gene>
<accession>A0A9Q1IF93</accession>
<reference evidence="1" key="1">
    <citation type="journal article" date="2023" name="Science">
        <title>Genome structures resolve the early diversification of teleost fishes.</title>
        <authorList>
            <person name="Parey E."/>
            <person name="Louis A."/>
            <person name="Montfort J."/>
            <person name="Bouchez O."/>
            <person name="Roques C."/>
            <person name="Iampietro C."/>
            <person name="Lluch J."/>
            <person name="Castinel A."/>
            <person name="Donnadieu C."/>
            <person name="Desvignes T."/>
            <person name="Floi Bucao C."/>
            <person name="Jouanno E."/>
            <person name="Wen M."/>
            <person name="Mejri S."/>
            <person name="Dirks R."/>
            <person name="Jansen H."/>
            <person name="Henkel C."/>
            <person name="Chen W.J."/>
            <person name="Zahm M."/>
            <person name="Cabau C."/>
            <person name="Klopp C."/>
            <person name="Thompson A.W."/>
            <person name="Robinson-Rechavi M."/>
            <person name="Braasch I."/>
            <person name="Lecointre G."/>
            <person name="Bobe J."/>
            <person name="Postlethwait J.H."/>
            <person name="Berthelot C."/>
            <person name="Roest Crollius H."/>
            <person name="Guiguen Y."/>
        </authorList>
    </citation>
    <scope>NUCLEOTIDE SEQUENCE</scope>
    <source>
        <strain evidence="1">WJC10195</strain>
    </source>
</reference>
<comment type="caution">
    <text evidence="1">The sequence shown here is derived from an EMBL/GenBank/DDBJ whole genome shotgun (WGS) entry which is preliminary data.</text>
</comment>
<proteinExistence type="predicted"/>
<dbReference type="AlphaFoldDB" id="A0A9Q1IF93"/>
<dbReference type="Proteomes" id="UP001152622">
    <property type="component" value="Chromosome 18"/>
</dbReference>
<evidence type="ECO:0000313" key="1">
    <source>
        <dbReference type="EMBL" id="KAJ8338400.1"/>
    </source>
</evidence>
<dbReference type="EMBL" id="JAINUF010000018">
    <property type="protein sequence ID" value="KAJ8338400.1"/>
    <property type="molecule type" value="Genomic_DNA"/>
</dbReference>
<keyword evidence="2" id="KW-1185">Reference proteome</keyword>
<protein>
    <submittedName>
        <fullName evidence="1">Uncharacterized protein</fullName>
    </submittedName>
</protein>
<evidence type="ECO:0000313" key="2">
    <source>
        <dbReference type="Proteomes" id="UP001152622"/>
    </source>
</evidence>
<name>A0A9Q1IF93_SYNKA</name>